<name>A0A9D9DI83_9FIRM</name>
<dbReference type="GO" id="GO:0005506">
    <property type="term" value="F:iron ion binding"/>
    <property type="evidence" value="ECO:0007669"/>
    <property type="project" value="InterPro"/>
</dbReference>
<gene>
    <name evidence="2" type="ORF">IAC61_00300</name>
</gene>
<protein>
    <submittedName>
        <fullName evidence="2">SUF system NifU family Fe-S cluster assembly protein</fullName>
    </submittedName>
</protein>
<dbReference type="Gene3D" id="3.90.1010.10">
    <property type="match status" value="1"/>
</dbReference>
<sequence length="152" mass="16588">MPTSAEFALTPEMMREIIMDHNANPRHKRKSGDESALTAHSSSVNCIDDIDVYLSFSPEGKVKDACWDGVSCAITTASSDILCDLLIGKTREEALSIIGEYMKMIHEEPYDASKLEEALAFANTSKQAARIHCATIAFDAFKGLLEKGKSNG</sequence>
<dbReference type="InterPro" id="IPR002871">
    <property type="entry name" value="NIF_FeS_clus_asmbl_NifU_N"/>
</dbReference>
<evidence type="ECO:0000313" key="3">
    <source>
        <dbReference type="Proteomes" id="UP000823634"/>
    </source>
</evidence>
<reference evidence="2" key="1">
    <citation type="submission" date="2020-10" db="EMBL/GenBank/DDBJ databases">
        <authorList>
            <person name="Gilroy R."/>
        </authorList>
    </citation>
    <scope>NUCLEOTIDE SEQUENCE</scope>
    <source>
        <strain evidence="2">17113</strain>
    </source>
</reference>
<evidence type="ECO:0000313" key="2">
    <source>
        <dbReference type="EMBL" id="MBO8425744.1"/>
    </source>
</evidence>
<organism evidence="2 3">
    <name type="scientific">Candidatus Alloenteromonas pullistercoris</name>
    <dbReference type="NCBI Taxonomy" id="2840785"/>
    <lineage>
        <taxon>Bacteria</taxon>
        <taxon>Bacillati</taxon>
        <taxon>Bacillota</taxon>
        <taxon>Bacillota incertae sedis</taxon>
        <taxon>Candidatus Alloenteromonas</taxon>
    </lineage>
</organism>
<dbReference type="EMBL" id="JADINA010000002">
    <property type="protein sequence ID" value="MBO8425744.1"/>
    <property type="molecule type" value="Genomic_DNA"/>
</dbReference>
<feature type="domain" description="NIF system FeS cluster assembly NifU N-terminal" evidence="1">
    <location>
        <begin position="15"/>
        <end position="123"/>
    </location>
</feature>
<dbReference type="GO" id="GO:0016226">
    <property type="term" value="P:iron-sulfur cluster assembly"/>
    <property type="evidence" value="ECO:0007669"/>
    <property type="project" value="InterPro"/>
</dbReference>
<dbReference type="GO" id="GO:0051536">
    <property type="term" value="F:iron-sulfur cluster binding"/>
    <property type="evidence" value="ECO:0007669"/>
    <property type="project" value="InterPro"/>
</dbReference>
<dbReference type="SUPFAM" id="SSF82649">
    <property type="entry name" value="SufE/NifU"/>
    <property type="match status" value="1"/>
</dbReference>
<dbReference type="Pfam" id="PF01592">
    <property type="entry name" value="NifU_N"/>
    <property type="match status" value="1"/>
</dbReference>
<dbReference type="NCBIfam" id="TIGR01994">
    <property type="entry name" value="SUF_scaf_2"/>
    <property type="match status" value="1"/>
</dbReference>
<comment type="caution">
    <text evidence="2">The sequence shown here is derived from an EMBL/GenBank/DDBJ whole genome shotgun (WGS) entry which is preliminary data.</text>
</comment>
<proteinExistence type="predicted"/>
<reference evidence="2" key="2">
    <citation type="journal article" date="2021" name="PeerJ">
        <title>Extensive microbial diversity within the chicken gut microbiome revealed by metagenomics and culture.</title>
        <authorList>
            <person name="Gilroy R."/>
            <person name="Ravi A."/>
            <person name="Getino M."/>
            <person name="Pursley I."/>
            <person name="Horton D.L."/>
            <person name="Alikhan N.F."/>
            <person name="Baker D."/>
            <person name="Gharbi K."/>
            <person name="Hall N."/>
            <person name="Watson M."/>
            <person name="Adriaenssens E.M."/>
            <person name="Foster-Nyarko E."/>
            <person name="Jarju S."/>
            <person name="Secka A."/>
            <person name="Antonio M."/>
            <person name="Oren A."/>
            <person name="Chaudhuri R.R."/>
            <person name="La Ragione R."/>
            <person name="Hildebrand F."/>
            <person name="Pallen M.J."/>
        </authorList>
    </citation>
    <scope>NUCLEOTIDE SEQUENCE</scope>
    <source>
        <strain evidence="2">17113</strain>
    </source>
</reference>
<dbReference type="CDD" id="cd06664">
    <property type="entry name" value="IscU_like"/>
    <property type="match status" value="1"/>
</dbReference>
<dbReference type="Proteomes" id="UP000823634">
    <property type="component" value="Unassembled WGS sequence"/>
</dbReference>
<dbReference type="PANTHER" id="PTHR10093">
    <property type="entry name" value="IRON-SULFUR CLUSTER ASSEMBLY ENZYME NIFU HOMOLOG"/>
    <property type="match status" value="1"/>
</dbReference>
<dbReference type="AlphaFoldDB" id="A0A9D9DI83"/>
<evidence type="ECO:0000259" key="1">
    <source>
        <dbReference type="Pfam" id="PF01592"/>
    </source>
</evidence>
<accession>A0A9D9DI83</accession>